<protein>
    <submittedName>
        <fullName evidence="1">DNA transfer protein p32</fullName>
    </submittedName>
</protein>
<name>A0A9P2L9Z2_ACIBA</name>
<accession>A0A9P2L9Z2</accession>
<reference evidence="1" key="1">
    <citation type="submission" date="2020-12" db="EMBL/GenBank/DDBJ databases">
        <authorList>
            <consortium name="Clinical and Environmental Microbiology Branch: Whole genome sequencing antimicrobial resistance pathogens in the healthcare setting"/>
        </authorList>
    </citation>
    <scope>NUCLEOTIDE SEQUENCE</scope>
    <source>
        <strain evidence="1">2018HL-00813</strain>
    </source>
</reference>
<gene>
    <name evidence="1" type="ORF">JHZ39_000998</name>
</gene>
<comment type="caution">
    <text evidence="1">The sequence shown here is derived from an EMBL/GenBank/DDBJ whole genome shotgun (WGS) entry which is preliminary data.</text>
</comment>
<dbReference type="EMBL" id="AAYLMQ010000008">
    <property type="protein sequence ID" value="EGY2376665.1"/>
    <property type="molecule type" value="Genomic_DNA"/>
</dbReference>
<dbReference type="AlphaFoldDB" id="A0A9P2L9Z2"/>
<dbReference type="RefSeq" id="WP_322546813.1">
    <property type="nucleotide sequence ID" value="NZ_CP140420.1"/>
</dbReference>
<sequence>MSGVIGAITGSNKQAKAAQQAANQQYEATKYASDQQREMFDELRKDQQPYMQAGSDALKQLMGGMGADGRFMQTFNGQDIYNDPSYKFRLNQGLDAVQSGAAAQGGLLSGATQKALNNYAQDFASQEYQNAYNRFNADQTNQYNRLSNLVGLGQSAAAGVGNAGMQTSQAIANNTMAGANAQAAGTIAAGNKTANNFQTLLGLANTAAKFYKPGGMI</sequence>
<proteinExistence type="predicted"/>
<evidence type="ECO:0000313" key="1">
    <source>
        <dbReference type="EMBL" id="EGY2376665.1"/>
    </source>
</evidence>
<organism evidence="1">
    <name type="scientific">Acinetobacter baumannii</name>
    <dbReference type="NCBI Taxonomy" id="470"/>
    <lineage>
        <taxon>Bacteria</taxon>
        <taxon>Pseudomonadati</taxon>
        <taxon>Pseudomonadota</taxon>
        <taxon>Gammaproteobacteria</taxon>
        <taxon>Moraxellales</taxon>
        <taxon>Moraxellaceae</taxon>
        <taxon>Acinetobacter</taxon>
        <taxon>Acinetobacter calcoaceticus/baumannii complex</taxon>
    </lineage>
</organism>